<keyword evidence="6 10" id="KW-0406">Ion transport</keyword>
<dbReference type="PANTHER" id="PTHR12733">
    <property type="entry name" value="MITOCHONDRIAL ATP SYNTHASE B CHAIN"/>
    <property type="match status" value="1"/>
</dbReference>
<keyword evidence="2 10" id="KW-0813">Transport</keyword>
<feature type="region of interest" description="Disordered" evidence="11">
    <location>
        <begin position="37"/>
        <end position="59"/>
    </location>
</feature>
<dbReference type="AlphaFoldDB" id="A0AA43QTT8"/>
<comment type="subunit">
    <text evidence="9 10">F-type ATPases have 2 components, CF(1) - the catalytic core - and CF(0) - the membrane proton channel. In yeast, the dimeric form of ATP synthase consists of 17 polypeptides: alpha, beta, gamma, delta, epsilon, 4 (B), 5 (OSCP), 6 (A), 8, 9 (C), d, E (Tim11), f, g, h, i/j and k.</text>
</comment>
<dbReference type="InterPro" id="IPR008688">
    <property type="entry name" value="ATP_synth_Bsub_B/MI25"/>
</dbReference>
<dbReference type="InterPro" id="IPR013837">
    <property type="entry name" value="ATP_synth_F0_suB"/>
</dbReference>
<comment type="caution">
    <text evidence="12">The sequence shown here is derived from an EMBL/GenBank/DDBJ whole genome shotgun (WGS) entry which is preliminary data.</text>
</comment>
<dbReference type="SUPFAM" id="SSF161060">
    <property type="entry name" value="ATP synthase B chain-like"/>
    <property type="match status" value="1"/>
</dbReference>
<comment type="function">
    <text evidence="10">Subunit b, of the mitochondrial membrane ATP synthase complex (F(1)F(0) ATP synthase or Complex V) that produces ATP from ADP in the presence of a proton gradient across the membrane which is generated by electron transport complexes of the respiratory chain. ATP synthase complex consist of a soluble F(1) head domain - the catalytic core - and a membrane F(1) domain - the membrane proton channel. These two domains are linked by a central stalk rotating inside the F(1) region and a stationary peripheral stalk. During catalysis, ATP synthesis in the catalytic domain of F(1) is coupled via a rotary mechanism of the central stalk subunits to proton translocation. In vivo, can only synthesize ATP although its ATP hydrolase activity can be activated artificially in vitro. Part of the complex F(0) domain. Part of the complex F(0) domain and the peripheric stalk, which acts as a stator to hold the catalytic alpha(3)beta(3) subcomplex and subunit a/ATP6 static relative to the rotary elements.</text>
</comment>
<comment type="subcellular location">
    <subcellularLocation>
        <location evidence="10">Mitochondrion</location>
    </subcellularLocation>
    <subcellularLocation>
        <location evidence="10">Mitochondrion inner membrane</location>
    </subcellularLocation>
</comment>
<keyword evidence="8 10" id="KW-0472">Membrane</keyword>
<accession>A0AA43QTT8</accession>
<evidence type="ECO:0000313" key="13">
    <source>
        <dbReference type="Proteomes" id="UP001161017"/>
    </source>
</evidence>
<proteinExistence type="inferred from homology"/>
<evidence type="ECO:0000256" key="8">
    <source>
        <dbReference type="ARBA" id="ARBA00023136"/>
    </source>
</evidence>
<evidence type="ECO:0000256" key="7">
    <source>
        <dbReference type="ARBA" id="ARBA00023128"/>
    </source>
</evidence>
<sequence>MASRLARSATGTLRLRPSTSVPASRALPLLTSTQHHQLQARHASSSTPPVPTEEPAKKAQSIIDALPGSSLISKTAILSTGAGVSIWAIANEIYVVNEETIVAFATLSVIAGIFRYMGPMYKEWAQAHIDKVRNILYTAKENHMNAVRGRIDDVGQLGGVIDITKNLFEVSKETAHLEAQAFELEQKTALAHEAKTVLDSWVRYEGQVKNRRQKELAESVIAKVTKELENPKNMQTILSQSIADVEKIVASKAQ</sequence>
<dbReference type="PANTHER" id="PTHR12733:SF3">
    <property type="entry name" value="ATP SYNTHASE F(0) COMPLEX SUBUNIT B1, MITOCHONDRIAL"/>
    <property type="match status" value="1"/>
</dbReference>
<evidence type="ECO:0000256" key="3">
    <source>
        <dbReference type="ARBA" id="ARBA00022547"/>
    </source>
</evidence>
<keyword evidence="4 10" id="KW-0375">Hydrogen ion transport</keyword>
<keyword evidence="7 10" id="KW-0496">Mitochondrion</keyword>
<evidence type="ECO:0000313" key="12">
    <source>
        <dbReference type="EMBL" id="MDI1491449.1"/>
    </source>
</evidence>
<dbReference type="Gene3D" id="1.20.5.2210">
    <property type="match status" value="1"/>
</dbReference>
<dbReference type="GO" id="GO:0005743">
    <property type="term" value="C:mitochondrial inner membrane"/>
    <property type="evidence" value="ECO:0007669"/>
    <property type="project" value="UniProtKB-SubCell"/>
</dbReference>
<evidence type="ECO:0000256" key="5">
    <source>
        <dbReference type="ARBA" id="ARBA00022792"/>
    </source>
</evidence>
<evidence type="ECO:0000256" key="6">
    <source>
        <dbReference type="ARBA" id="ARBA00023065"/>
    </source>
</evidence>
<evidence type="ECO:0000256" key="1">
    <source>
        <dbReference type="ARBA" id="ARBA00007479"/>
    </source>
</evidence>
<evidence type="ECO:0000256" key="10">
    <source>
        <dbReference type="RuleBase" id="RU368017"/>
    </source>
</evidence>
<name>A0AA43QTT8_9LECA</name>
<dbReference type="Pfam" id="PF05405">
    <property type="entry name" value="Mt_ATP-synt_B"/>
    <property type="match status" value="1"/>
</dbReference>
<keyword evidence="5 10" id="KW-0999">Mitochondrion inner membrane</keyword>
<evidence type="ECO:0000256" key="9">
    <source>
        <dbReference type="ARBA" id="ARBA00062152"/>
    </source>
</evidence>
<evidence type="ECO:0000256" key="2">
    <source>
        <dbReference type="ARBA" id="ARBA00022448"/>
    </source>
</evidence>
<protein>
    <recommendedName>
        <fullName evidence="10">ATP synthase subunit 4</fullName>
    </recommendedName>
</protein>
<reference evidence="12" key="1">
    <citation type="journal article" date="2023" name="Genome Biol. Evol.">
        <title>First Whole Genome Sequence and Flow Cytometry Genome Size Data for the Lichen-Forming Fungus Ramalina farinacea (Ascomycota).</title>
        <authorList>
            <person name="Llewellyn T."/>
            <person name="Mian S."/>
            <person name="Hill R."/>
            <person name="Leitch I.J."/>
            <person name="Gaya E."/>
        </authorList>
    </citation>
    <scope>NUCLEOTIDE SEQUENCE</scope>
    <source>
        <strain evidence="12">LIQ254RAFAR</strain>
    </source>
</reference>
<feature type="region of interest" description="Disordered" evidence="11">
    <location>
        <begin position="1"/>
        <end position="23"/>
    </location>
</feature>
<dbReference type="EMBL" id="JAPUFD010000014">
    <property type="protein sequence ID" value="MDI1491449.1"/>
    <property type="molecule type" value="Genomic_DNA"/>
</dbReference>
<comment type="similarity">
    <text evidence="1 10">Belongs to the eukaryotic ATPase B chain family.</text>
</comment>
<dbReference type="GO" id="GO:0046933">
    <property type="term" value="F:proton-transporting ATP synthase activity, rotational mechanism"/>
    <property type="evidence" value="ECO:0007669"/>
    <property type="project" value="TreeGrafter"/>
</dbReference>
<organism evidence="12 13">
    <name type="scientific">Ramalina farinacea</name>
    <dbReference type="NCBI Taxonomy" id="258253"/>
    <lineage>
        <taxon>Eukaryota</taxon>
        <taxon>Fungi</taxon>
        <taxon>Dikarya</taxon>
        <taxon>Ascomycota</taxon>
        <taxon>Pezizomycotina</taxon>
        <taxon>Lecanoromycetes</taxon>
        <taxon>OSLEUM clade</taxon>
        <taxon>Lecanoromycetidae</taxon>
        <taxon>Lecanorales</taxon>
        <taxon>Lecanorineae</taxon>
        <taxon>Ramalinaceae</taxon>
        <taxon>Ramalina</taxon>
    </lineage>
</organism>
<evidence type="ECO:0000256" key="4">
    <source>
        <dbReference type="ARBA" id="ARBA00022781"/>
    </source>
</evidence>
<evidence type="ECO:0000256" key="11">
    <source>
        <dbReference type="SAM" id="MobiDB-lite"/>
    </source>
</evidence>
<dbReference type="Proteomes" id="UP001161017">
    <property type="component" value="Unassembled WGS sequence"/>
</dbReference>
<keyword evidence="13" id="KW-1185">Reference proteome</keyword>
<keyword evidence="3 10" id="KW-0138">CF(0)</keyword>
<dbReference type="FunFam" id="1.20.5.2210:FF:000002">
    <property type="entry name" value="ATP synthase subunit 4 mitochondrial"/>
    <property type="match status" value="1"/>
</dbReference>
<gene>
    <name evidence="12" type="primary">ATP4</name>
    <name evidence="12" type="ORF">OHK93_002658</name>
</gene>
<dbReference type="GO" id="GO:0045259">
    <property type="term" value="C:proton-transporting ATP synthase complex"/>
    <property type="evidence" value="ECO:0007669"/>
    <property type="project" value="UniProtKB-KW"/>
</dbReference>